<dbReference type="AlphaFoldDB" id="A0A6A4Z749"/>
<dbReference type="EMBL" id="VJMI01020879">
    <property type="protein sequence ID" value="KAF0703158.1"/>
    <property type="molecule type" value="Genomic_DNA"/>
</dbReference>
<accession>A0A6A4Z749</accession>
<evidence type="ECO:0000313" key="1">
    <source>
        <dbReference type="EMBL" id="KAF0703158.1"/>
    </source>
</evidence>
<reference evidence="1 2" key="1">
    <citation type="submission" date="2019-06" db="EMBL/GenBank/DDBJ databases">
        <title>Genomics analysis of Aphanomyces spp. identifies a new class of oomycete effector associated with host adaptation.</title>
        <authorList>
            <person name="Gaulin E."/>
        </authorList>
    </citation>
    <scope>NUCLEOTIDE SEQUENCE [LARGE SCALE GENOMIC DNA]</scope>
    <source>
        <strain evidence="1 2">E</strain>
    </source>
</reference>
<name>A0A6A4Z749_APHAT</name>
<proteinExistence type="predicted"/>
<sequence>MEALNTGFQGSGVPGYSMQYRYGESKLRPTVQYEESMSMADIHVVLYMLIEASNGSNHFGISFCMGIQDLVPTNTTKAKVTAIKSFTRFVTEENVTMEYIHAQFALDPTGVAIERVLDKFGSYLAFLDTKGGKQIARNTHRTTATSSCG</sequence>
<gene>
    <name evidence="1" type="ORF">AaE_015515</name>
</gene>
<evidence type="ECO:0000313" key="2">
    <source>
        <dbReference type="Proteomes" id="UP000469452"/>
    </source>
</evidence>
<protein>
    <submittedName>
        <fullName evidence="1">Uncharacterized protein</fullName>
    </submittedName>
</protein>
<dbReference type="Proteomes" id="UP000469452">
    <property type="component" value="Unassembled WGS sequence"/>
</dbReference>
<organism evidence="1 2">
    <name type="scientific">Aphanomyces astaci</name>
    <name type="common">Crayfish plague agent</name>
    <dbReference type="NCBI Taxonomy" id="112090"/>
    <lineage>
        <taxon>Eukaryota</taxon>
        <taxon>Sar</taxon>
        <taxon>Stramenopiles</taxon>
        <taxon>Oomycota</taxon>
        <taxon>Saprolegniomycetes</taxon>
        <taxon>Saprolegniales</taxon>
        <taxon>Verrucalvaceae</taxon>
        <taxon>Aphanomyces</taxon>
    </lineage>
</organism>
<comment type="caution">
    <text evidence="1">The sequence shown here is derived from an EMBL/GenBank/DDBJ whole genome shotgun (WGS) entry which is preliminary data.</text>
</comment>